<accession>A0A7L2V719</accession>
<evidence type="ECO:0000313" key="3">
    <source>
        <dbReference type="EMBL" id="NXS54050.1"/>
    </source>
</evidence>
<dbReference type="PANTHER" id="PTHR14484:SF0">
    <property type="entry name" value="COILED-COIL DOMAIN-CONTAINING PROTEIN 71"/>
    <property type="match status" value="1"/>
</dbReference>
<proteinExistence type="predicted"/>
<sequence>MNIAVNNVEEKAVHSWSRISSAGQKVLEEALRVFNPMSKDLSDTETQLVAFIQGLKEEGYQPTILRSKDVYGYSSCTADTPSHTKESSTAESARSPARNTTAMAKVSASPTSIAVNSSKVSAQPVSKGDSTNLLLSSLKQTRSGTSKAAAMGFPAGMYPDVYPAMRLSVVLEALVPLKTTKSCLESRGRLGISPSDLKLLKAASPPRQFPSGKTTKSTEGKRYKRLIKKAPDPATLALNLVKGPKGGVLQESNACKASGVLNGRVTGSSSQGCAAAPQPKTLKIRDKEALVGKTEWKDSTTYRESVGQKKRRATEAREAPQKKKANTIPVRNKSRRAQSTLNLLKFRAIKVGNSSSDDEVRRRAQKILRVNLSPVIRIQPLSHSHSVP</sequence>
<evidence type="ECO:0000256" key="2">
    <source>
        <dbReference type="SAM" id="MobiDB-lite"/>
    </source>
</evidence>
<reference evidence="3 4" key="1">
    <citation type="submission" date="2019-09" db="EMBL/GenBank/DDBJ databases">
        <title>Bird 10,000 Genomes (B10K) Project - Family phase.</title>
        <authorList>
            <person name="Zhang G."/>
        </authorList>
    </citation>
    <scope>NUCLEOTIDE SEQUENCE [LARGE SCALE GENOMIC DNA]</scope>
    <source>
        <strain evidence="3">B10K-DU-012-52</strain>
    </source>
</reference>
<dbReference type="OrthoDB" id="8522252at2759"/>
<gene>
    <name evidence="3" type="primary">Ccdc71</name>
    <name evidence="3" type="ORF">BRALEP_R04609</name>
</gene>
<comment type="caution">
    <text evidence="3">The sequence shown here is derived from an EMBL/GenBank/DDBJ whole genome shotgun (WGS) entry which is preliminary data.</text>
</comment>
<protein>
    <submittedName>
        <fullName evidence="3">CCD71 protein</fullName>
    </submittedName>
</protein>
<dbReference type="Proteomes" id="UP000520535">
    <property type="component" value="Unassembled WGS sequence"/>
</dbReference>
<feature type="non-terminal residue" evidence="3">
    <location>
        <position position="1"/>
    </location>
</feature>
<dbReference type="PANTHER" id="PTHR14484">
    <property type="entry name" value="COILED-COIL DOMAIN-CONTAINING PROTEIN 71"/>
    <property type="match status" value="1"/>
</dbReference>
<feature type="region of interest" description="Disordered" evidence="2">
    <location>
        <begin position="76"/>
        <end position="108"/>
    </location>
</feature>
<dbReference type="InterPro" id="IPR026695">
    <property type="entry name" value="Ccdc71/71L"/>
</dbReference>
<feature type="non-terminal residue" evidence="3">
    <location>
        <position position="388"/>
    </location>
</feature>
<evidence type="ECO:0000256" key="1">
    <source>
        <dbReference type="ARBA" id="ARBA00022553"/>
    </source>
</evidence>
<dbReference type="AlphaFoldDB" id="A0A7L2V719"/>
<dbReference type="EMBL" id="VYZX01007353">
    <property type="protein sequence ID" value="NXS54050.1"/>
    <property type="molecule type" value="Genomic_DNA"/>
</dbReference>
<name>A0A7L2V719_9AVES</name>
<evidence type="ECO:0000313" key="4">
    <source>
        <dbReference type="Proteomes" id="UP000520535"/>
    </source>
</evidence>
<keyword evidence="4" id="KW-1185">Reference proteome</keyword>
<feature type="compositionally biased region" description="Polar residues" evidence="2">
    <location>
        <begin position="89"/>
        <end position="108"/>
    </location>
</feature>
<feature type="region of interest" description="Disordered" evidence="2">
    <location>
        <begin position="301"/>
        <end position="336"/>
    </location>
</feature>
<dbReference type="Pfam" id="PF15374">
    <property type="entry name" value="CCDC71L"/>
    <property type="match status" value="1"/>
</dbReference>
<organism evidence="3 4">
    <name type="scientific">Brachypteracias leptosomus</name>
    <name type="common">short-legged ground-roller</name>
    <dbReference type="NCBI Taxonomy" id="135165"/>
    <lineage>
        <taxon>Eukaryota</taxon>
        <taxon>Metazoa</taxon>
        <taxon>Chordata</taxon>
        <taxon>Craniata</taxon>
        <taxon>Vertebrata</taxon>
        <taxon>Euteleostomi</taxon>
        <taxon>Archelosauria</taxon>
        <taxon>Archosauria</taxon>
        <taxon>Dinosauria</taxon>
        <taxon>Saurischia</taxon>
        <taxon>Theropoda</taxon>
        <taxon>Coelurosauria</taxon>
        <taxon>Aves</taxon>
        <taxon>Neognathae</taxon>
        <taxon>Neoaves</taxon>
        <taxon>Telluraves</taxon>
        <taxon>Coraciimorphae</taxon>
        <taxon>Coraciiformes</taxon>
        <taxon>Brachypteraciidae</taxon>
        <taxon>Brachypteracias</taxon>
    </lineage>
</organism>
<keyword evidence="1" id="KW-0597">Phosphoprotein</keyword>